<dbReference type="EMBL" id="QGGQ01000003">
    <property type="protein sequence ID" value="PWK24332.1"/>
    <property type="molecule type" value="Genomic_DNA"/>
</dbReference>
<accession>A0A316E458</accession>
<keyword evidence="6" id="KW-1185">Reference proteome</keyword>
<dbReference type="PROSITE" id="PS51353">
    <property type="entry name" value="ARSC"/>
    <property type="match status" value="1"/>
</dbReference>
<evidence type="ECO:0000256" key="1">
    <source>
        <dbReference type="ARBA" id="ARBA00007198"/>
    </source>
</evidence>
<dbReference type="AlphaFoldDB" id="A0A316E458"/>
<dbReference type="Proteomes" id="UP000245667">
    <property type="component" value="Unassembled WGS sequence"/>
</dbReference>
<evidence type="ECO:0000313" key="5">
    <source>
        <dbReference type="Proteomes" id="UP000245667"/>
    </source>
</evidence>
<reference evidence="4 5" key="1">
    <citation type="submission" date="2018-05" db="EMBL/GenBank/DDBJ databases">
        <title>Genomic Encyclopedia of Archaeal and Bacterial Type Strains, Phase II (KMG-II): from individual species to whole genera.</title>
        <authorList>
            <person name="Goeker M."/>
        </authorList>
    </citation>
    <scope>NUCLEOTIDE SEQUENCE [LARGE SCALE GENOMIC DNA]</scope>
    <source>
        <strain evidence="4 5">DSM 23514</strain>
    </source>
</reference>
<comment type="caution">
    <text evidence="4">The sequence shown here is derived from an EMBL/GenBank/DDBJ whole genome shotgun (WGS) entry which is preliminary data.</text>
</comment>
<comment type="similarity">
    <text evidence="1 2">Belongs to the ArsC family.</text>
</comment>
<evidence type="ECO:0000256" key="2">
    <source>
        <dbReference type="PROSITE-ProRule" id="PRU01282"/>
    </source>
</evidence>
<organism evidence="4 5">
    <name type="scientific">Maribacter polysiphoniae</name>
    <dbReference type="NCBI Taxonomy" id="429344"/>
    <lineage>
        <taxon>Bacteria</taxon>
        <taxon>Pseudomonadati</taxon>
        <taxon>Bacteroidota</taxon>
        <taxon>Flavobacteriia</taxon>
        <taxon>Flavobacteriales</taxon>
        <taxon>Flavobacteriaceae</taxon>
        <taxon>Maribacter</taxon>
    </lineage>
</organism>
<reference evidence="3 6" key="2">
    <citation type="submission" date="2020-07" db="EMBL/GenBank/DDBJ databases">
        <title>The draft genome sequence of Maribacter polysiphoniae KCTC 22021.</title>
        <authorList>
            <person name="Mu L."/>
        </authorList>
    </citation>
    <scope>NUCLEOTIDE SEQUENCE [LARGE SCALE GENOMIC DNA]</scope>
    <source>
        <strain evidence="3 6">KCTC 22021</strain>
    </source>
</reference>
<dbReference type="InterPro" id="IPR006660">
    <property type="entry name" value="Arsenate_reductase-like"/>
</dbReference>
<dbReference type="RefSeq" id="WP_109650057.1">
    <property type="nucleotide sequence ID" value="NZ_CAJQNU010000027.1"/>
</dbReference>
<evidence type="ECO:0000313" key="3">
    <source>
        <dbReference type="EMBL" id="MBD1260543.1"/>
    </source>
</evidence>
<proteinExistence type="inferred from homology"/>
<gene>
    <name evidence="3" type="ORF">HZY62_08075</name>
    <name evidence="4" type="ORF">LX92_01922</name>
</gene>
<evidence type="ECO:0000313" key="4">
    <source>
        <dbReference type="EMBL" id="PWK24332.1"/>
    </source>
</evidence>
<dbReference type="InterPro" id="IPR036249">
    <property type="entry name" value="Thioredoxin-like_sf"/>
</dbReference>
<dbReference type="EMBL" id="JACWLN010000003">
    <property type="protein sequence ID" value="MBD1260543.1"/>
    <property type="molecule type" value="Genomic_DNA"/>
</dbReference>
<dbReference type="OrthoDB" id="1434620at2"/>
<evidence type="ECO:0000313" key="6">
    <source>
        <dbReference type="Proteomes" id="UP000651837"/>
    </source>
</evidence>
<name>A0A316E458_9FLAO</name>
<dbReference type="SUPFAM" id="SSF52833">
    <property type="entry name" value="Thioredoxin-like"/>
    <property type="match status" value="1"/>
</dbReference>
<dbReference type="Proteomes" id="UP000651837">
    <property type="component" value="Unassembled WGS sequence"/>
</dbReference>
<protein>
    <submittedName>
        <fullName evidence="4">Arsenate reductase-like glutaredoxin family protein</fullName>
    </submittedName>
</protein>
<dbReference type="Gene3D" id="3.40.30.10">
    <property type="entry name" value="Glutaredoxin"/>
    <property type="match status" value="1"/>
</dbReference>
<sequence>MSVISKNNRKLTIYYHSGTSLGKQTYAYTKSSNKSLHAVDISKTKVTGTQWVELAEGLNKQVSDLVQNGHPDFIKKYGKEVLEMSQHDWLKILENAPEFLKYPIIIDGKDYLQIHSAAEFKKYIKPDSKGLEK</sequence>